<name>I0K763_9BACT</name>
<proteinExistence type="predicted"/>
<keyword evidence="1" id="KW-1133">Transmembrane helix</keyword>
<protein>
    <recommendedName>
        <fullName evidence="4">Membrane-associated oxidoreductase</fullName>
    </recommendedName>
</protein>
<reference evidence="2 3" key="1">
    <citation type="journal article" date="2012" name="J. Bacteriol.">
        <title>Genome Sequence of Fibrella aestuarina BUZ 2T, a Filamentous Marine Bacterium.</title>
        <authorList>
            <person name="Filippini M."/>
            <person name="Qi W."/>
            <person name="Blom J."/>
            <person name="Goesmann A."/>
            <person name="Smits T.H."/>
            <person name="Bagheri H.C."/>
        </authorList>
    </citation>
    <scope>NUCLEOTIDE SEQUENCE [LARGE SCALE GENOMIC DNA]</scope>
    <source>
        <strain evidence="3">BUZ 2T</strain>
    </source>
</reference>
<dbReference type="Proteomes" id="UP000011058">
    <property type="component" value="Chromosome"/>
</dbReference>
<organism evidence="2 3">
    <name type="scientific">Fibrella aestuarina BUZ 2</name>
    <dbReference type="NCBI Taxonomy" id="1166018"/>
    <lineage>
        <taxon>Bacteria</taxon>
        <taxon>Pseudomonadati</taxon>
        <taxon>Bacteroidota</taxon>
        <taxon>Cytophagia</taxon>
        <taxon>Cytophagales</taxon>
        <taxon>Spirosomataceae</taxon>
        <taxon>Fibrella</taxon>
    </lineage>
</organism>
<dbReference type="AlphaFoldDB" id="I0K763"/>
<evidence type="ECO:0000313" key="3">
    <source>
        <dbReference type="Proteomes" id="UP000011058"/>
    </source>
</evidence>
<evidence type="ECO:0000256" key="1">
    <source>
        <dbReference type="SAM" id="Phobius"/>
    </source>
</evidence>
<accession>I0K763</accession>
<evidence type="ECO:0008006" key="4">
    <source>
        <dbReference type="Google" id="ProtNLM"/>
    </source>
</evidence>
<gene>
    <name evidence="2" type="ORF">FAES_1957</name>
</gene>
<sequence>MQASRLNQSSLDSSLTIPSPYYYNFNFADYFYKVPLSHRKVEKLEDFIKPSFVIIGDVTIDGEYGYSDGISLSHCTFEGELLISNYTATKSIGFNNCIFKKKLQLADISTSSLHISGQSLSDIRLHNIKASNSYISLEGYKNLHFEKLEGKEILCRGLKGDKTTILNCQVNKINIITPTIATLDIYSSSNKVVIGEEIASEKSSFSSIDILDYKIFNNDINDQLTINKVHLKILRLAGDLKSTSSILKDLKISELINFRNFNCNGKLKLHNIFIKNSIIEILSSDLGKSEFINVAFDSLKHISVIDSKISDCNLSMCPAPKKIIGENKIDHTGARDAIKQLKLAYSKSGDKIQEMSLSPYEYDEHFKSLAMWSNWTNFFDKFILFLNKKSNFYGHDIGVAFISIVLSSIFFFSLFCYSLGFRLGNDFAELRRILSYIFEFVNPLHKPEYIISGLLNTKEIDPSQISNYTRVCEGISKIFITFFLYQFIQAFRKFGKS</sequence>
<keyword evidence="3" id="KW-1185">Reference proteome</keyword>
<dbReference type="KEGG" id="fae:FAES_1957"/>
<keyword evidence="1" id="KW-0812">Transmembrane</keyword>
<evidence type="ECO:0000313" key="2">
    <source>
        <dbReference type="EMBL" id="CCG99966.1"/>
    </source>
</evidence>
<feature type="transmembrane region" description="Helical" evidence="1">
    <location>
        <begin position="397"/>
        <end position="421"/>
    </location>
</feature>
<keyword evidence="1" id="KW-0472">Membrane</keyword>
<dbReference type="PATRIC" id="fig|1166018.3.peg.3699"/>
<dbReference type="HOGENOM" id="CLU_548296_0_0_10"/>
<dbReference type="EMBL" id="HE796683">
    <property type="protein sequence ID" value="CCG99966.1"/>
    <property type="molecule type" value="Genomic_DNA"/>
</dbReference>